<evidence type="ECO:0000259" key="5">
    <source>
        <dbReference type="SMART" id="SM01144"/>
    </source>
</evidence>
<name>A0A316G0L6_9GAMM</name>
<protein>
    <recommendedName>
        <fullName evidence="1">tRNA-uridine aminocarboxypropyltransferase</fullName>
        <ecNumber evidence="1">2.5.1.25</ecNumber>
    </recommendedName>
</protein>
<keyword evidence="2" id="KW-0808">Transferase</keyword>
<comment type="caution">
    <text evidence="6">The sequence shown here is derived from an EMBL/GenBank/DDBJ whole genome shotgun (WGS) entry which is preliminary data.</text>
</comment>
<dbReference type="GO" id="GO:0008033">
    <property type="term" value="P:tRNA processing"/>
    <property type="evidence" value="ECO:0007669"/>
    <property type="project" value="UniProtKB-KW"/>
</dbReference>
<keyword evidence="4" id="KW-0819">tRNA processing</keyword>
<dbReference type="PANTHER" id="PTHR21392">
    <property type="entry name" value="TRNA-URIDINE AMINOCARBOXYPROPYLTRANSFERASE 2"/>
    <property type="match status" value="1"/>
</dbReference>
<dbReference type="Proteomes" id="UP000245790">
    <property type="component" value="Unassembled WGS sequence"/>
</dbReference>
<dbReference type="AlphaFoldDB" id="A0A316G0L6"/>
<reference evidence="6 7" key="1">
    <citation type="submission" date="2018-05" db="EMBL/GenBank/DDBJ databases">
        <title>Genomic Encyclopedia of Type Strains, Phase IV (KMG-IV): sequencing the most valuable type-strain genomes for metagenomic binning, comparative biology and taxonomic classification.</title>
        <authorList>
            <person name="Goeker M."/>
        </authorList>
    </citation>
    <scope>NUCLEOTIDE SEQUENCE [LARGE SCALE GENOMIC DNA]</scope>
    <source>
        <strain evidence="6 7">DSM 25350</strain>
    </source>
</reference>
<dbReference type="EC" id="2.5.1.25" evidence="1"/>
<dbReference type="EMBL" id="QGGU01000001">
    <property type="protein sequence ID" value="PWK54389.1"/>
    <property type="molecule type" value="Genomic_DNA"/>
</dbReference>
<evidence type="ECO:0000256" key="3">
    <source>
        <dbReference type="ARBA" id="ARBA00022691"/>
    </source>
</evidence>
<accession>A0A316G0L6</accession>
<proteinExistence type="predicted"/>
<dbReference type="InterPro" id="IPR039262">
    <property type="entry name" value="DTWD2/TAPT"/>
</dbReference>
<dbReference type="PANTHER" id="PTHR21392:SF1">
    <property type="entry name" value="TRNA-URIDINE AMINOCARBOXYPROPYLTRANSFERASE"/>
    <property type="match status" value="1"/>
</dbReference>
<evidence type="ECO:0000313" key="7">
    <source>
        <dbReference type="Proteomes" id="UP000245790"/>
    </source>
</evidence>
<keyword evidence="7" id="KW-1185">Reference proteome</keyword>
<sequence length="236" mass="26836">MNPNPPQNNAYQQLLAHTRQDSTRSYNGRGILVQRCLTCQLKNSHCICHLKSPVDQANMDFVLIYHRDELFKPTNTGKLIADIFPNNTYAFLWQRVDPPAELINLLTDPNRLCLVVFPADAASGRAIVTQPAINTNKRLTLILLDATWRQSRRMFNASKWLTDIAALKLNPKDKARYSTRSAHQDDYLSTVESTVLALTTCKQQTLATPLLQHFIHFDQQYVAMKQNKASCLPAKQ</sequence>
<dbReference type="OrthoDB" id="370626at2"/>
<evidence type="ECO:0000256" key="4">
    <source>
        <dbReference type="ARBA" id="ARBA00022694"/>
    </source>
</evidence>
<dbReference type="GO" id="GO:0016432">
    <property type="term" value="F:tRNA-uridine aminocarboxypropyltransferase activity"/>
    <property type="evidence" value="ECO:0007669"/>
    <property type="project" value="UniProtKB-EC"/>
</dbReference>
<gene>
    <name evidence="6" type="ORF">C8D97_101237</name>
</gene>
<keyword evidence="3" id="KW-0949">S-adenosyl-L-methionine</keyword>
<feature type="domain" description="DTW" evidence="5">
    <location>
        <begin position="32"/>
        <end position="226"/>
    </location>
</feature>
<dbReference type="RefSeq" id="WP_109761506.1">
    <property type="nucleotide sequence ID" value="NZ_QGGU01000001.1"/>
</dbReference>
<dbReference type="InterPro" id="IPR005636">
    <property type="entry name" value="DTW"/>
</dbReference>
<organism evidence="6 7">
    <name type="scientific">Pleionea mediterranea</name>
    <dbReference type="NCBI Taxonomy" id="523701"/>
    <lineage>
        <taxon>Bacteria</taxon>
        <taxon>Pseudomonadati</taxon>
        <taxon>Pseudomonadota</taxon>
        <taxon>Gammaproteobacteria</taxon>
        <taxon>Oceanospirillales</taxon>
        <taxon>Pleioneaceae</taxon>
        <taxon>Pleionea</taxon>
    </lineage>
</organism>
<evidence type="ECO:0000313" key="6">
    <source>
        <dbReference type="EMBL" id="PWK54389.1"/>
    </source>
</evidence>
<evidence type="ECO:0000256" key="1">
    <source>
        <dbReference type="ARBA" id="ARBA00012386"/>
    </source>
</evidence>
<dbReference type="Pfam" id="PF03942">
    <property type="entry name" value="DTW"/>
    <property type="match status" value="1"/>
</dbReference>
<dbReference type="SMART" id="SM01144">
    <property type="entry name" value="DTW"/>
    <property type="match status" value="1"/>
</dbReference>
<evidence type="ECO:0000256" key="2">
    <source>
        <dbReference type="ARBA" id="ARBA00022679"/>
    </source>
</evidence>